<dbReference type="Proteomes" id="UP000035996">
    <property type="component" value="Unassembled WGS sequence"/>
</dbReference>
<evidence type="ECO:0000259" key="1">
    <source>
        <dbReference type="Pfam" id="PF13349"/>
    </source>
</evidence>
<dbReference type="AlphaFoldDB" id="A0A0J6CTD1"/>
<name>A0A0J6CTD1_9BACL</name>
<dbReference type="EMBL" id="LELK01000004">
    <property type="protein sequence ID" value="KMM36448.1"/>
    <property type="molecule type" value="Genomic_DNA"/>
</dbReference>
<evidence type="ECO:0000313" key="2">
    <source>
        <dbReference type="EMBL" id="KMM36448.1"/>
    </source>
</evidence>
<dbReference type="STRING" id="157733.AB986_10745"/>
<protein>
    <recommendedName>
        <fullName evidence="1">DUF4097 domain-containing protein</fullName>
    </recommendedName>
</protein>
<keyword evidence="3" id="KW-1185">Reference proteome</keyword>
<comment type="caution">
    <text evidence="2">The sequence shown here is derived from an EMBL/GenBank/DDBJ whole genome shotgun (WGS) entry which is preliminary data.</text>
</comment>
<organism evidence="2 3">
    <name type="scientific">Guptibacillus hwajinpoensis</name>
    <dbReference type="NCBI Taxonomy" id="208199"/>
    <lineage>
        <taxon>Bacteria</taxon>
        <taxon>Bacillati</taxon>
        <taxon>Bacillota</taxon>
        <taxon>Bacilli</taxon>
        <taxon>Bacillales</taxon>
        <taxon>Guptibacillaceae</taxon>
        <taxon>Guptibacillus</taxon>
    </lineage>
</organism>
<dbReference type="RefSeq" id="WP_048311161.1">
    <property type="nucleotide sequence ID" value="NZ_CP119526.1"/>
</dbReference>
<reference evidence="2" key="1">
    <citation type="submission" date="2015-06" db="EMBL/GenBank/DDBJ databases">
        <authorList>
            <person name="Liu B."/>
            <person name="Wang J."/>
            <person name="Zhu Y."/>
            <person name="Liu G."/>
            <person name="Chen Q."/>
            <person name="Zheng C."/>
            <person name="Che J."/>
            <person name="Ge C."/>
            <person name="Shi H."/>
            <person name="Pan Z."/>
            <person name="Liu X."/>
        </authorList>
    </citation>
    <scope>NUCLEOTIDE SEQUENCE [LARGE SCALE GENOMIC DNA]</scope>
    <source>
        <strain evidence="2">DSM 16346</strain>
    </source>
</reference>
<sequence length="284" mass="30773">MKSGFYVIVSILAVGAVLLILYENTSLFAGGSAENSIPTSERIDQISIITHSSHMTIIPESRNDVKATLNGKGELAVRKKGDTIEVEVKRKWYEFFNFQEESDVSVYFPKDFNKDLKLEVGSGKVELMDDSSPLVLNEVDLDMSSGKVELSNVKTKRFKHDGSSGKLIVDHLTTEEGEFDISSGDVILTGYIGPIIGEMSSGEMNVQMDKLIGDVSFDLSSGTVALDLPDEADFTLQTEASSGDISTDFTLKNQTVSNNGITGVHGSGKYSVTISLSSGDARIY</sequence>
<accession>A0A0J6CTD1</accession>
<feature type="domain" description="DUF4097" evidence="1">
    <location>
        <begin position="43"/>
        <end position="283"/>
    </location>
</feature>
<dbReference type="OrthoDB" id="2940757at2"/>
<dbReference type="InterPro" id="IPR025164">
    <property type="entry name" value="Toastrack_DUF4097"/>
</dbReference>
<evidence type="ECO:0000313" key="3">
    <source>
        <dbReference type="Proteomes" id="UP000035996"/>
    </source>
</evidence>
<dbReference type="Pfam" id="PF13349">
    <property type="entry name" value="DUF4097"/>
    <property type="match status" value="1"/>
</dbReference>
<proteinExistence type="predicted"/>
<gene>
    <name evidence="2" type="ORF">AB986_10745</name>
</gene>